<dbReference type="CDD" id="cd03416">
    <property type="entry name" value="CbiX_SirB_N"/>
    <property type="match status" value="1"/>
</dbReference>
<protein>
    <submittedName>
        <fullName evidence="3">Sirohydrochlorin ferrochelatase</fullName>
    </submittedName>
</protein>
<dbReference type="RefSeq" id="WP_133753819.1">
    <property type="nucleotide sequence ID" value="NZ_SOAW01000001.1"/>
</dbReference>
<dbReference type="Pfam" id="PF01903">
    <property type="entry name" value="CbiX"/>
    <property type="match status" value="1"/>
</dbReference>
<proteinExistence type="predicted"/>
<dbReference type="Gene3D" id="3.40.50.1400">
    <property type="match status" value="2"/>
</dbReference>
<comment type="caution">
    <text evidence="3">The sequence shown here is derived from an EMBL/GenBank/DDBJ whole genome shotgun (WGS) entry which is preliminary data.</text>
</comment>
<accession>A0A4R7JA68</accession>
<evidence type="ECO:0000256" key="1">
    <source>
        <dbReference type="ARBA" id="ARBA00022723"/>
    </source>
</evidence>
<gene>
    <name evidence="3" type="ORF">CLV29_0884</name>
</gene>
<keyword evidence="2" id="KW-0456">Lyase</keyword>
<dbReference type="InterPro" id="IPR050963">
    <property type="entry name" value="Sirohydro_Cobaltochel/CbiX"/>
</dbReference>
<dbReference type="EMBL" id="SOAW01000001">
    <property type="protein sequence ID" value="TDT33279.1"/>
    <property type="molecule type" value="Genomic_DNA"/>
</dbReference>
<evidence type="ECO:0000256" key="2">
    <source>
        <dbReference type="ARBA" id="ARBA00023239"/>
    </source>
</evidence>
<dbReference type="PANTHER" id="PTHR33542">
    <property type="entry name" value="SIROHYDROCHLORIN FERROCHELATASE, CHLOROPLASTIC"/>
    <property type="match status" value="1"/>
</dbReference>
<dbReference type="SUPFAM" id="SSF53800">
    <property type="entry name" value="Chelatase"/>
    <property type="match status" value="1"/>
</dbReference>
<organism evidence="3 4">
    <name type="scientific">Naumannella halotolerans</name>
    <dbReference type="NCBI Taxonomy" id="993414"/>
    <lineage>
        <taxon>Bacteria</taxon>
        <taxon>Bacillati</taxon>
        <taxon>Actinomycetota</taxon>
        <taxon>Actinomycetes</taxon>
        <taxon>Propionibacteriales</taxon>
        <taxon>Propionibacteriaceae</taxon>
        <taxon>Naumannella</taxon>
    </lineage>
</organism>
<evidence type="ECO:0000313" key="3">
    <source>
        <dbReference type="EMBL" id="TDT33279.1"/>
    </source>
</evidence>
<dbReference type="OrthoDB" id="482456at2"/>
<dbReference type="GO" id="GO:0046872">
    <property type="term" value="F:metal ion binding"/>
    <property type="evidence" value="ECO:0007669"/>
    <property type="project" value="UniProtKB-KW"/>
</dbReference>
<reference evidence="3 4" key="1">
    <citation type="submission" date="2019-03" db="EMBL/GenBank/DDBJ databases">
        <title>Genomic Encyclopedia of Archaeal and Bacterial Type Strains, Phase II (KMG-II): from individual species to whole genera.</title>
        <authorList>
            <person name="Goeker M."/>
        </authorList>
    </citation>
    <scope>NUCLEOTIDE SEQUENCE [LARGE SCALE GENOMIC DNA]</scope>
    <source>
        <strain evidence="3 4">DSM 24323</strain>
    </source>
</reference>
<name>A0A4R7JA68_9ACTN</name>
<dbReference type="Proteomes" id="UP000295371">
    <property type="component" value="Unassembled WGS sequence"/>
</dbReference>
<evidence type="ECO:0000313" key="4">
    <source>
        <dbReference type="Proteomes" id="UP000295371"/>
    </source>
</evidence>
<dbReference type="PANTHER" id="PTHR33542:SF5">
    <property type="entry name" value="FERROCHELATASE CHE1"/>
    <property type="match status" value="1"/>
</dbReference>
<keyword evidence="4" id="KW-1185">Reference proteome</keyword>
<sequence length="266" mass="27988">MNAPTLVLLAAGSSDTQVNQVTHAMRVGLQQMRPDLDVQAAFLDHCPPTGPQVVSYLAKSGVKEIAFVPLLLSSPFVTDPRVSELVQRTAATHPQIRTAVAGPIGPEAGLLNQVDTQLRLAVRRRGVSELDGLVLLADGQPDSRGASLLARRARQWGQHHKLPAVPVFTESGPAAVSEAIATLREQGRRHIAVGSLSLSSDQSWLACARQAQRLGAVAIGQPLGADPAVLDLALARYAVAAMDLIDFGFGEIGSDAEIKPSLSVVG</sequence>
<dbReference type="InterPro" id="IPR002762">
    <property type="entry name" value="CbiX-like"/>
</dbReference>
<keyword evidence="1" id="KW-0479">Metal-binding</keyword>
<dbReference type="GO" id="GO:0016829">
    <property type="term" value="F:lyase activity"/>
    <property type="evidence" value="ECO:0007669"/>
    <property type="project" value="UniProtKB-KW"/>
</dbReference>
<dbReference type="AlphaFoldDB" id="A0A4R7JA68"/>